<dbReference type="Proteomes" id="UP001205601">
    <property type="component" value="Unassembled WGS sequence"/>
</dbReference>
<comment type="caution">
    <text evidence="2">The sequence shown here is derived from an EMBL/GenBank/DDBJ whole genome shotgun (WGS) entry which is preliminary data.</text>
</comment>
<reference evidence="3" key="1">
    <citation type="submission" date="2023-07" db="EMBL/GenBank/DDBJ databases">
        <title>Defluviimonas sediminis sp. nov., isolated from mangrove sediment.</title>
        <authorList>
            <person name="Liu L."/>
            <person name="Li J."/>
            <person name="Huang Y."/>
            <person name="Pan J."/>
            <person name="Li M."/>
        </authorList>
    </citation>
    <scope>NUCLEOTIDE SEQUENCE [LARGE SCALE GENOMIC DNA]</scope>
    <source>
        <strain evidence="3">FT324</strain>
    </source>
</reference>
<keyword evidence="1" id="KW-0812">Transmembrane</keyword>
<keyword evidence="1" id="KW-1133">Transmembrane helix</keyword>
<feature type="transmembrane region" description="Helical" evidence="1">
    <location>
        <begin position="91"/>
        <end position="111"/>
    </location>
</feature>
<keyword evidence="3" id="KW-1185">Reference proteome</keyword>
<organism evidence="2 3">
    <name type="scientific">Albidovulum sediminis</name>
    <dbReference type="NCBI Taxonomy" id="3066345"/>
    <lineage>
        <taxon>Bacteria</taxon>
        <taxon>Pseudomonadati</taxon>
        <taxon>Pseudomonadota</taxon>
        <taxon>Alphaproteobacteria</taxon>
        <taxon>Rhodobacterales</taxon>
        <taxon>Paracoccaceae</taxon>
        <taxon>Albidovulum</taxon>
    </lineage>
</organism>
<evidence type="ECO:0000256" key="1">
    <source>
        <dbReference type="SAM" id="Phobius"/>
    </source>
</evidence>
<name>A0ABT2NRJ5_9RHOB</name>
<proteinExistence type="predicted"/>
<evidence type="ECO:0000313" key="3">
    <source>
        <dbReference type="Proteomes" id="UP001205601"/>
    </source>
</evidence>
<protein>
    <submittedName>
        <fullName evidence="2">Anti-sigma factor</fullName>
    </submittedName>
</protein>
<dbReference type="RefSeq" id="WP_261497483.1">
    <property type="nucleotide sequence ID" value="NZ_JAOCQF010000005.1"/>
</dbReference>
<sequence length="261" mass="28055">MSDQTALTEAELLDFAAGQLPADAMSALVARLADDPAARATLAEWQRQDAAIEALYQPVAREPVPYRLTDVIRRAEAEDSAKANGRPQTRLWLVAATIAALAVGTGAGWFARDLTSPAPMSQTLAANAMRAYDTYVVEVAHPVEVAASDADHLNAWMSKRLGHETRPPDFAAAGFTLMGGRIVPSEQGAAALYMYDNAQGERITLYIAPQGASSTTAFQFAQEGATSSFYWMDRDLSYAVVGTVPREVLRSIALAAYDQLI</sequence>
<gene>
    <name evidence="2" type="ORF">N5I32_18780</name>
</gene>
<dbReference type="EMBL" id="JAOCQF010000005">
    <property type="protein sequence ID" value="MCT8331567.1"/>
    <property type="molecule type" value="Genomic_DNA"/>
</dbReference>
<evidence type="ECO:0000313" key="2">
    <source>
        <dbReference type="EMBL" id="MCT8331567.1"/>
    </source>
</evidence>
<accession>A0ABT2NRJ5</accession>
<keyword evidence="1" id="KW-0472">Membrane</keyword>